<organism evidence="4 5">
    <name type="scientific">Candidatus Azambacteria bacterium GW2011_GWA2_39_10</name>
    <dbReference type="NCBI Taxonomy" id="1618611"/>
    <lineage>
        <taxon>Bacteria</taxon>
        <taxon>Candidatus Azamiibacteriota</taxon>
    </lineage>
</organism>
<reference evidence="4 5" key="1">
    <citation type="journal article" date="2015" name="Nature">
        <title>rRNA introns, odd ribosomes, and small enigmatic genomes across a large radiation of phyla.</title>
        <authorList>
            <person name="Brown C.T."/>
            <person name="Hug L.A."/>
            <person name="Thomas B.C."/>
            <person name="Sharon I."/>
            <person name="Castelle C.J."/>
            <person name="Singh A."/>
            <person name="Wilkins M.J."/>
            <person name="Williams K.H."/>
            <person name="Banfield J.F."/>
        </authorList>
    </citation>
    <scope>NUCLEOTIDE SEQUENCE [LARGE SCALE GENOMIC DNA]</scope>
</reference>
<dbReference type="InterPro" id="IPR011765">
    <property type="entry name" value="Pept_M16_N"/>
</dbReference>
<dbReference type="Gene3D" id="3.30.830.10">
    <property type="entry name" value="Metalloenzyme, LuxS/M16 peptidase-like"/>
    <property type="match status" value="2"/>
</dbReference>
<comment type="caution">
    <text evidence="4">The sequence shown here is derived from an EMBL/GenBank/DDBJ whole genome shotgun (WGS) entry which is preliminary data.</text>
</comment>
<dbReference type="EMBL" id="LBVT01000001">
    <property type="protein sequence ID" value="KKQ92945.1"/>
    <property type="molecule type" value="Genomic_DNA"/>
</dbReference>
<dbReference type="Pfam" id="PF05193">
    <property type="entry name" value="Peptidase_M16_C"/>
    <property type="match status" value="1"/>
</dbReference>
<dbReference type="PANTHER" id="PTHR11851:SF49">
    <property type="entry name" value="MITOCHONDRIAL-PROCESSING PEPTIDASE SUBUNIT ALPHA"/>
    <property type="match status" value="1"/>
</dbReference>
<evidence type="ECO:0000259" key="3">
    <source>
        <dbReference type="Pfam" id="PF05193"/>
    </source>
</evidence>
<dbReference type="GO" id="GO:0046872">
    <property type="term" value="F:metal ion binding"/>
    <property type="evidence" value="ECO:0007669"/>
    <property type="project" value="InterPro"/>
</dbReference>
<feature type="domain" description="Peptidase M16 N-terminal" evidence="2">
    <location>
        <begin position="20"/>
        <end position="142"/>
    </location>
</feature>
<gene>
    <name evidence="4" type="ORF">UT16_C0001G0011</name>
</gene>
<dbReference type="PANTHER" id="PTHR11851">
    <property type="entry name" value="METALLOPROTEASE"/>
    <property type="match status" value="1"/>
</dbReference>
<accession>A0A0G0LY53</accession>
<name>A0A0G0LY53_9BACT</name>
<evidence type="ECO:0000313" key="5">
    <source>
        <dbReference type="Proteomes" id="UP000034706"/>
    </source>
</evidence>
<evidence type="ECO:0000256" key="1">
    <source>
        <dbReference type="ARBA" id="ARBA00007261"/>
    </source>
</evidence>
<sequence>MDWQKFDTESGAPLWFMSLPHTKNTSIGVLTNVGSRDEKWPEEAGLAHALEHMFFQGSTRSLKTQKAVSTYTESIGGVSNAFTDSEETLYYHKIDTGEISRSVKVLGESLFYPRFQKNIIPTQMKIVLQEMADLNDSPDSYLGISWTKKRMTGHPLSQVTIGLKEAIENFKQEDFFRFARKYYHPKNFTYLAVGSVDPLKLIDLINIHFPKVDKTKKHERCSCALPDKPTDKLALYKEIEQAHVVSGSIFPVLTEKGAYALYLFKTMIDGGMSFPLFLEIREKYGFCYSIYSEIEQKSDVTFFGIGMTTLLSNYEKALNLAFKIIIKEKKNEKLFKRAKALIKGKYSLVDNTMNILIGAARRISIYNVPSSFEENIKRYEEVTIDEVTEFVDKYLKPENFYTGILLPKS</sequence>
<comment type="similarity">
    <text evidence="1">Belongs to the peptidase M16 family.</text>
</comment>
<dbReference type="SUPFAM" id="SSF63411">
    <property type="entry name" value="LuxS/MPP-like metallohydrolase"/>
    <property type="match status" value="2"/>
</dbReference>
<feature type="domain" description="Peptidase M16 C-terminal" evidence="3">
    <location>
        <begin position="170"/>
        <end position="340"/>
    </location>
</feature>
<evidence type="ECO:0000313" key="4">
    <source>
        <dbReference type="EMBL" id="KKQ92945.1"/>
    </source>
</evidence>
<dbReference type="Proteomes" id="UP000034706">
    <property type="component" value="Unassembled WGS sequence"/>
</dbReference>
<dbReference type="Pfam" id="PF00675">
    <property type="entry name" value="Peptidase_M16"/>
    <property type="match status" value="1"/>
</dbReference>
<evidence type="ECO:0000259" key="2">
    <source>
        <dbReference type="Pfam" id="PF00675"/>
    </source>
</evidence>
<proteinExistence type="inferred from homology"/>
<dbReference type="InterPro" id="IPR050361">
    <property type="entry name" value="MPP/UQCRC_Complex"/>
</dbReference>
<dbReference type="InterPro" id="IPR007863">
    <property type="entry name" value="Peptidase_M16_C"/>
</dbReference>
<dbReference type="AlphaFoldDB" id="A0A0G0LY53"/>
<dbReference type="InterPro" id="IPR011249">
    <property type="entry name" value="Metalloenz_LuxS/M16"/>
</dbReference>
<protein>
    <submittedName>
        <fullName evidence="4">Peptidase M16 inactive domain protein</fullName>
    </submittedName>
</protein>